<evidence type="ECO:0000313" key="7">
    <source>
        <dbReference type="Proteomes" id="UP000198402"/>
    </source>
</evidence>
<organism evidence="6 7">
    <name type="scientific">Secundilactobacillus silagei JCM 19001</name>
    <dbReference type="NCBI Taxonomy" id="1302250"/>
    <lineage>
        <taxon>Bacteria</taxon>
        <taxon>Bacillati</taxon>
        <taxon>Bacillota</taxon>
        <taxon>Bacilli</taxon>
        <taxon>Lactobacillales</taxon>
        <taxon>Lactobacillaceae</taxon>
        <taxon>Secundilactobacillus</taxon>
    </lineage>
</organism>
<keyword evidence="3" id="KW-0238">DNA-binding</keyword>
<evidence type="ECO:0000259" key="5">
    <source>
        <dbReference type="PROSITE" id="PS50931"/>
    </source>
</evidence>
<comment type="similarity">
    <text evidence="1">Belongs to the LysR transcriptional regulatory family.</text>
</comment>
<dbReference type="EMBL" id="BCMG01000001">
    <property type="protein sequence ID" value="GAT17953.1"/>
    <property type="molecule type" value="Genomic_DNA"/>
</dbReference>
<evidence type="ECO:0000256" key="1">
    <source>
        <dbReference type="ARBA" id="ARBA00009437"/>
    </source>
</evidence>
<dbReference type="InterPro" id="IPR036390">
    <property type="entry name" value="WH_DNA-bd_sf"/>
</dbReference>
<evidence type="ECO:0000256" key="3">
    <source>
        <dbReference type="ARBA" id="ARBA00023125"/>
    </source>
</evidence>
<dbReference type="Gene3D" id="1.10.10.10">
    <property type="entry name" value="Winged helix-like DNA-binding domain superfamily/Winged helix DNA-binding domain"/>
    <property type="match status" value="1"/>
</dbReference>
<dbReference type="OrthoDB" id="9778774at2"/>
<sequence length="309" mass="34930">MSTHRTLLNILKTVEYSQTLSDVAERLYISQPYISKLLKETENNYHVTLVTRTKPVKLTSAGMTMINGLQSIVDEENQLKDTLVTNSELHHQPIHIAMTDPFLSSIVSGAMTKYYAQHSERKLDIKLINDLSVVNEADMSNVDILIGKRIRDPHFSQIELPSRQLSLFISSHCQTFDPKLLYQRFQNGSLEALNDYSYVGFAGYDIFQRYVDLSFKKESINLATSITVPTAADALEAVNNIPHATTITTLATAQRVFPDHNFNLMPLPANFISLETTISYRDMTNDSEIIEIARYLYGELQKSDNSVAV</sequence>
<feature type="domain" description="HTH lysR-type" evidence="5">
    <location>
        <begin position="1"/>
        <end position="59"/>
    </location>
</feature>
<keyword evidence="4" id="KW-0804">Transcription</keyword>
<dbReference type="InterPro" id="IPR036388">
    <property type="entry name" value="WH-like_DNA-bd_sf"/>
</dbReference>
<proteinExistence type="inferred from homology"/>
<protein>
    <submittedName>
        <fullName evidence="6">LysR family transcriptional regulator</fullName>
    </submittedName>
</protein>
<dbReference type="STRING" id="1302250.GCA_001313225_00304"/>
<dbReference type="InterPro" id="IPR000847">
    <property type="entry name" value="LysR_HTH_N"/>
</dbReference>
<evidence type="ECO:0000313" key="6">
    <source>
        <dbReference type="EMBL" id="GAT17953.1"/>
    </source>
</evidence>
<dbReference type="PROSITE" id="PS50931">
    <property type="entry name" value="HTH_LYSR"/>
    <property type="match status" value="1"/>
</dbReference>
<dbReference type="GO" id="GO:0003700">
    <property type="term" value="F:DNA-binding transcription factor activity"/>
    <property type="evidence" value="ECO:0007669"/>
    <property type="project" value="InterPro"/>
</dbReference>
<keyword evidence="2" id="KW-0805">Transcription regulation</keyword>
<evidence type="ECO:0000256" key="4">
    <source>
        <dbReference type="ARBA" id="ARBA00023163"/>
    </source>
</evidence>
<dbReference type="PANTHER" id="PTHR30126">
    <property type="entry name" value="HTH-TYPE TRANSCRIPTIONAL REGULATOR"/>
    <property type="match status" value="1"/>
</dbReference>
<gene>
    <name evidence="6" type="primary">lysR_1</name>
    <name evidence="6" type="ORF">IWT126_00210</name>
</gene>
<evidence type="ECO:0000256" key="2">
    <source>
        <dbReference type="ARBA" id="ARBA00023015"/>
    </source>
</evidence>
<dbReference type="Proteomes" id="UP000198402">
    <property type="component" value="Unassembled WGS sequence"/>
</dbReference>
<accession>A0A1Z5H3S7</accession>
<dbReference type="SUPFAM" id="SSF46785">
    <property type="entry name" value="Winged helix' DNA-binding domain"/>
    <property type="match status" value="1"/>
</dbReference>
<reference evidence="6 7" key="1">
    <citation type="submission" date="2015-11" db="EMBL/GenBank/DDBJ databases">
        <title>Draft genome sequences of new species of the genus Lactobacillus isolated from orchardgrass silage.</title>
        <authorList>
            <person name="Tohno M."/>
            <person name="Tanizawa Y."/>
            <person name="Arita M."/>
        </authorList>
    </citation>
    <scope>NUCLEOTIDE SEQUENCE [LARGE SCALE GENOMIC DNA]</scope>
    <source>
        <strain evidence="6 7">IWT126</strain>
    </source>
</reference>
<dbReference type="SUPFAM" id="SSF53850">
    <property type="entry name" value="Periplasmic binding protein-like II"/>
    <property type="match status" value="1"/>
</dbReference>
<dbReference type="RefSeq" id="WP_159459436.1">
    <property type="nucleotide sequence ID" value="NZ_BCMG01000001.1"/>
</dbReference>
<dbReference type="AlphaFoldDB" id="A0A1Z5H3S7"/>
<dbReference type="Pfam" id="PF00126">
    <property type="entry name" value="HTH_1"/>
    <property type="match status" value="1"/>
</dbReference>
<keyword evidence="7" id="KW-1185">Reference proteome</keyword>
<name>A0A1Z5H3S7_9LACO</name>
<dbReference type="PANTHER" id="PTHR30126:SF40">
    <property type="entry name" value="HTH-TYPE TRANSCRIPTIONAL REGULATOR GLTR"/>
    <property type="match status" value="1"/>
</dbReference>
<comment type="caution">
    <text evidence="6">The sequence shown here is derived from an EMBL/GenBank/DDBJ whole genome shotgun (WGS) entry which is preliminary data.</text>
</comment>
<dbReference type="GO" id="GO:0000976">
    <property type="term" value="F:transcription cis-regulatory region binding"/>
    <property type="evidence" value="ECO:0007669"/>
    <property type="project" value="TreeGrafter"/>
</dbReference>